<sequence length="135" mass="15355">MAWRKQVGLVGRRLLKQGRYAWKGTLRFLRLVGDDEHITMSLISTNSLDSKSWRHDVLGVSLLKHPLCKEMSNIYLMLTLVRPTLVQYNDWEHIQLPICLTSHGSLLGGNDELKARLRRQASPPVTHSSPGRDGD</sequence>
<dbReference type="EMBL" id="BGZK01000298">
    <property type="protein sequence ID" value="GBP35051.1"/>
    <property type="molecule type" value="Genomic_DNA"/>
</dbReference>
<dbReference type="AlphaFoldDB" id="A0A4C1V855"/>
<evidence type="ECO:0000313" key="1">
    <source>
        <dbReference type="EMBL" id="GBP35051.1"/>
    </source>
</evidence>
<organism evidence="1 2">
    <name type="scientific">Eumeta variegata</name>
    <name type="common">Bagworm moth</name>
    <name type="synonym">Eumeta japonica</name>
    <dbReference type="NCBI Taxonomy" id="151549"/>
    <lineage>
        <taxon>Eukaryota</taxon>
        <taxon>Metazoa</taxon>
        <taxon>Ecdysozoa</taxon>
        <taxon>Arthropoda</taxon>
        <taxon>Hexapoda</taxon>
        <taxon>Insecta</taxon>
        <taxon>Pterygota</taxon>
        <taxon>Neoptera</taxon>
        <taxon>Endopterygota</taxon>
        <taxon>Lepidoptera</taxon>
        <taxon>Glossata</taxon>
        <taxon>Ditrysia</taxon>
        <taxon>Tineoidea</taxon>
        <taxon>Psychidae</taxon>
        <taxon>Oiketicinae</taxon>
        <taxon>Eumeta</taxon>
    </lineage>
</organism>
<comment type="caution">
    <text evidence="1">The sequence shown here is derived from an EMBL/GenBank/DDBJ whole genome shotgun (WGS) entry which is preliminary data.</text>
</comment>
<gene>
    <name evidence="1" type="ORF">EVAR_75254_1</name>
</gene>
<proteinExistence type="predicted"/>
<keyword evidence="2" id="KW-1185">Reference proteome</keyword>
<evidence type="ECO:0000313" key="2">
    <source>
        <dbReference type="Proteomes" id="UP000299102"/>
    </source>
</evidence>
<accession>A0A4C1V855</accession>
<reference evidence="1 2" key="1">
    <citation type="journal article" date="2019" name="Commun. Biol.">
        <title>The bagworm genome reveals a unique fibroin gene that provides high tensile strength.</title>
        <authorList>
            <person name="Kono N."/>
            <person name="Nakamura H."/>
            <person name="Ohtoshi R."/>
            <person name="Tomita M."/>
            <person name="Numata K."/>
            <person name="Arakawa K."/>
        </authorList>
    </citation>
    <scope>NUCLEOTIDE SEQUENCE [LARGE SCALE GENOMIC DNA]</scope>
</reference>
<protein>
    <submittedName>
        <fullName evidence="1">Uncharacterized protein</fullName>
    </submittedName>
</protein>
<dbReference type="Proteomes" id="UP000299102">
    <property type="component" value="Unassembled WGS sequence"/>
</dbReference>
<name>A0A4C1V855_EUMVA</name>